<reference evidence="1" key="1">
    <citation type="submission" date="2023-11" db="EMBL/GenBank/DDBJ databases">
        <authorList>
            <person name="Poullet M."/>
        </authorList>
    </citation>
    <scope>NUCLEOTIDE SEQUENCE</scope>
    <source>
        <strain evidence="1">E1834</strain>
    </source>
</reference>
<sequence length="79" mass="9785">MLDSLLQQFFILFWQLQQLEVYTIYIKKDGLQLKEREFEIKRKCRKKTIWIVFMVEEEIINKANHNSNNNKCRARTKYK</sequence>
<proteinExistence type="predicted"/>
<organism evidence="1 2">
    <name type="scientific">Meloidogyne enterolobii</name>
    <name type="common">Root-knot nematode worm</name>
    <name type="synonym">Meloidogyne mayaguensis</name>
    <dbReference type="NCBI Taxonomy" id="390850"/>
    <lineage>
        <taxon>Eukaryota</taxon>
        <taxon>Metazoa</taxon>
        <taxon>Ecdysozoa</taxon>
        <taxon>Nematoda</taxon>
        <taxon>Chromadorea</taxon>
        <taxon>Rhabditida</taxon>
        <taxon>Tylenchina</taxon>
        <taxon>Tylenchomorpha</taxon>
        <taxon>Tylenchoidea</taxon>
        <taxon>Meloidogynidae</taxon>
        <taxon>Meloidogyninae</taxon>
        <taxon>Meloidogyne</taxon>
    </lineage>
</organism>
<evidence type="ECO:0000313" key="1">
    <source>
        <dbReference type="EMBL" id="CAK5093398.1"/>
    </source>
</evidence>
<comment type="caution">
    <text evidence="1">The sequence shown here is derived from an EMBL/GenBank/DDBJ whole genome shotgun (WGS) entry which is preliminary data.</text>
</comment>
<dbReference type="Proteomes" id="UP001497535">
    <property type="component" value="Unassembled WGS sequence"/>
</dbReference>
<protein>
    <submittedName>
        <fullName evidence="1">Uncharacterized protein</fullName>
    </submittedName>
</protein>
<accession>A0ACB1ANY0</accession>
<name>A0ACB1ANY0_MELEN</name>
<dbReference type="EMBL" id="CAVMJV010000095">
    <property type="protein sequence ID" value="CAK5093398.1"/>
    <property type="molecule type" value="Genomic_DNA"/>
</dbReference>
<evidence type="ECO:0000313" key="2">
    <source>
        <dbReference type="Proteomes" id="UP001497535"/>
    </source>
</evidence>
<keyword evidence="2" id="KW-1185">Reference proteome</keyword>
<gene>
    <name evidence="1" type="ORF">MENTE1834_LOCUS40362</name>
</gene>